<keyword evidence="3" id="KW-1185">Reference proteome</keyword>
<reference evidence="2" key="1">
    <citation type="journal article" date="2023" name="Int. J. Syst. Evol. Microbiol.">
        <title>Methylocystis iwaonis sp. nov., a type II methane-oxidizing bacterium from surface soil of a rice paddy field in Japan, and emended description of the genus Methylocystis (ex Whittenbury et al. 1970) Bowman et al. 1993.</title>
        <authorList>
            <person name="Kaise H."/>
            <person name="Sawadogo J.B."/>
            <person name="Alam M.S."/>
            <person name="Ueno C."/>
            <person name="Dianou D."/>
            <person name="Shinjo R."/>
            <person name="Asakawa S."/>
        </authorList>
    </citation>
    <scope>NUCLEOTIDE SEQUENCE</scope>
    <source>
        <strain evidence="2">LMG27198</strain>
    </source>
</reference>
<comment type="caution">
    <text evidence="2">The sequence shown here is derived from an EMBL/GenBank/DDBJ whole genome shotgun (WGS) entry which is preliminary data.</text>
</comment>
<accession>A0A9W6LRD0</accession>
<proteinExistence type="predicted"/>
<evidence type="ECO:0000256" key="1">
    <source>
        <dbReference type="SAM" id="MobiDB-lite"/>
    </source>
</evidence>
<dbReference type="AlphaFoldDB" id="A0A9W6LRD0"/>
<dbReference type="Proteomes" id="UP001144323">
    <property type="component" value="Unassembled WGS sequence"/>
</dbReference>
<name>A0A9W6LRD0_9HYPH</name>
<dbReference type="EMBL" id="BSEC01000001">
    <property type="protein sequence ID" value="GLI92495.1"/>
    <property type="molecule type" value="Genomic_DNA"/>
</dbReference>
<protein>
    <submittedName>
        <fullName evidence="2">Uncharacterized protein</fullName>
    </submittedName>
</protein>
<evidence type="ECO:0000313" key="3">
    <source>
        <dbReference type="Proteomes" id="UP001144323"/>
    </source>
</evidence>
<feature type="compositionally biased region" description="Basic and acidic residues" evidence="1">
    <location>
        <begin position="67"/>
        <end position="95"/>
    </location>
</feature>
<gene>
    <name evidence="2" type="ORF">LMG27198_14870</name>
</gene>
<feature type="region of interest" description="Disordered" evidence="1">
    <location>
        <begin position="67"/>
        <end position="100"/>
    </location>
</feature>
<sequence>MTMIEANRGAPLIMHAPKHVADLGRAGLRANIENGTVIIPEKSVHSGAYVYFPEQDDLQCARGDDLDGEPVGKKMVEGDDSSVERLKEEVEKSGEATDPSLVRRRTLDRRAMPGGLDHMTEFLVGDEAWEGAKDNQWNEHHSRILDLIMFASLDEDTFRRDSKMEYLVHLCSDAVNSISQLEARSICNRLVGFPVALDSLVERDFFLFADADAPASRKMEAVCMHLMRGSASAEQIKSFLERNVHFKNELSDAEINGSHSLVVEMLETVAVGAADRSKFLREYLVELLSAQQHLFSAPENGKWIAEMDTKYAAAAALLRDIGVFDALPVHSDEEANSDLGVSEAGIHNADVEDISIEDRMNQALALARNASAGDVGEYLDGFAYWKEGFAQEEFNDCHLLIIRMLDVSVENRDSFVTTSLLQILDAKATLIRREEVVEVVQRFSRAYHRLEMDDFFR</sequence>
<evidence type="ECO:0000313" key="2">
    <source>
        <dbReference type="EMBL" id="GLI92495.1"/>
    </source>
</evidence>
<organism evidence="2 3">
    <name type="scientific">Methylocystis echinoides</name>
    <dbReference type="NCBI Taxonomy" id="29468"/>
    <lineage>
        <taxon>Bacteria</taxon>
        <taxon>Pseudomonadati</taxon>
        <taxon>Pseudomonadota</taxon>
        <taxon>Alphaproteobacteria</taxon>
        <taxon>Hyphomicrobiales</taxon>
        <taxon>Methylocystaceae</taxon>
        <taxon>Methylocystis</taxon>
    </lineage>
</organism>